<accession>A0A059XUJ0</accession>
<comment type="similarity">
    <text evidence="4 9">Belongs to the SurE nucleotidase family.</text>
</comment>
<evidence type="ECO:0000256" key="5">
    <source>
        <dbReference type="ARBA" id="ARBA00022490"/>
    </source>
</evidence>
<dbReference type="RefSeq" id="WP_014961030.1">
    <property type="nucleotide sequence ID" value="NZ_CP007243.1"/>
</dbReference>
<feature type="domain" description="Survival protein SurE-like phosphatase/nucleotidase" evidence="10">
    <location>
        <begin position="6"/>
        <end position="189"/>
    </location>
</feature>
<feature type="binding site" evidence="9">
    <location>
        <position position="11"/>
    </location>
    <ligand>
        <name>a divalent metal cation</name>
        <dbReference type="ChEBI" id="CHEBI:60240"/>
    </ligand>
</feature>
<evidence type="ECO:0000256" key="7">
    <source>
        <dbReference type="ARBA" id="ARBA00022741"/>
    </source>
</evidence>
<dbReference type="AlphaFoldDB" id="A0A059XUJ0"/>
<feature type="binding site" evidence="9">
    <location>
        <position position="42"/>
    </location>
    <ligand>
        <name>a divalent metal cation</name>
        <dbReference type="ChEBI" id="CHEBI:60240"/>
    </ligand>
</feature>
<dbReference type="Proteomes" id="UP000027059">
    <property type="component" value="Chromosome"/>
</dbReference>
<dbReference type="NCBIfam" id="TIGR00087">
    <property type="entry name" value="surE"/>
    <property type="match status" value="1"/>
</dbReference>
<dbReference type="InterPro" id="IPR002828">
    <property type="entry name" value="SurE-like_Pase/nucleotidase"/>
</dbReference>
<dbReference type="SUPFAM" id="SSF64167">
    <property type="entry name" value="SurE-like"/>
    <property type="match status" value="1"/>
</dbReference>
<dbReference type="PANTHER" id="PTHR30457:SF12">
    <property type="entry name" value="5'_3'-NUCLEOTIDASE SURE"/>
    <property type="match status" value="1"/>
</dbReference>
<keyword evidence="6 9" id="KW-0479">Metal-binding</keyword>
<comment type="function">
    <text evidence="9">Nucleotidase that shows phosphatase activity on nucleoside 5'-monophosphates.</text>
</comment>
<comment type="cofactor">
    <cofactor evidence="9">
        <name>a divalent metal cation</name>
        <dbReference type="ChEBI" id="CHEBI:60240"/>
    </cofactor>
    <text evidence="9">Binds 1 divalent metal cation per subunit.</text>
</comment>
<comment type="subcellular location">
    <subcellularLocation>
        <location evidence="3 9">Cytoplasm</location>
    </subcellularLocation>
</comment>
<name>A0A059XUJ0_9BACT</name>
<dbReference type="EC" id="3.1.3.5" evidence="9"/>
<dbReference type="GO" id="GO:0008253">
    <property type="term" value="F:5'-nucleotidase activity"/>
    <property type="evidence" value="ECO:0007669"/>
    <property type="project" value="UniProtKB-UniRule"/>
</dbReference>
<evidence type="ECO:0000259" key="10">
    <source>
        <dbReference type="Pfam" id="PF01975"/>
    </source>
</evidence>
<sequence>MIRPLILVSNDDGISSEGIRVLEEAVLPLGDVYVVAPDQERSAASHALTIHKPLRISQKDSRHYALNGTPTDCINFALYVILPRKPDLIVSGINHGSNLADDVTYSGTVSAAFEGSILGIPSIAFSLQMPEDQEKQAHFETALLHARQISEMYLSSPLDSSVLVSVNIPDRSPGEVRGVRVTHLGKRLINETNIIRKEDPRGRPYYWIGMGPKDYEPDEASDLHAIDHGFVSVTPLHLDLTHYPSLSRLREMERIPTPFADKAGPG</sequence>
<dbReference type="Gene3D" id="3.40.1210.10">
    <property type="entry name" value="Survival protein SurE-like phosphatase/nucleotidase"/>
    <property type="match status" value="1"/>
</dbReference>
<dbReference type="EMBL" id="CP007243">
    <property type="protein sequence ID" value="AIA30518.1"/>
    <property type="molecule type" value="Genomic_DNA"/>
</dbReference>
<dbReference type="InterPro" id="IPR030048">
    <property type="entry name" value="SurE"/>
</dbReference>
<dbReference type="GO" id="GO:0005737">
    <property type="term" value="C:cytoplasm"/>
    <property type="evidence" value="ECO:0007669"/>
    <property type="project" value="UniProtKB-SubCell"/>
</dbReference>
<reference evidence="11 12" key="2">
    <citation type="journal article" date="2015" name="Biomed. Res. Int.">
        <title>Effects of Arsenite Resistance on the Growth and Functional Gene Expression of Leptospirillum ferriphilum and Acidithiobacillus thiooxidans in Pure Culture and Coculture.</title>
        <authorList>
            <person name="Jiang H."/>
            <person name="Liang Y."/>
            <person name="Yin H."/>
            <person name="Xiao Y."/>
            <person name="Guo X."/>
            <person name="Xu Y."/>
            <person name="Hu Q."/>
            <person name="Liu H."/>
            <person name="Liu X."/>
        </authorList>
    </citation>
    <scope>NUCLEOTIDE SEQUENCE [LARGE SCALE GENOMIC DNA]</scope>
    <source>
        <strain evidence="11 12">YSK</strain>
    </source>
</reference>
<evidence type="ECO:0000256" key="4">
    <source>
        <dbReference type="ARBA" id="ARBA00011062"/>
    </source>
</evidence>
<dbReference type="InterPro" id="IPR036523">
    <property type="entry name" value="SurE-like_sf"/>
</dbReference>
<dbReference type="GO" id="GO:0004309">
    <property type="term" value="F:exopolyphosphatase activity"/>
    <property type="evidence" value="ECO:0007669"/>
    <property type="project" value="TreeGrafter"/>
</dbReference>
<dbReference type="KEGG" id="lfp:Y981_06290"/>
<dbReference type="FunFam" id="3.40.1210.10:FF:000001">
    <property type="entry name" value="5'/3'-nucleotidase SurE"/>
    <property type="match status" value="1"/>
</dbReference>
<dbReference type="OrthoDB" id="9780815at2"/>
<gene>
    <name evidence="9" type="primary">surE</name>
    <name evidence="11" type="ORF">Y981_06290</name>
</gene>
<keyword evidence="5 9" id="KW-0963">Cytoplasm</keyword>
<evidence type="ECO:0000256" key="6">
    <source>
        <dbReference type="ARBA" id="ARBA00022723"/>
    </source>
</evidence>
<dbReference type="PANTHER" id="PTHR30457">
    <property type="entry name" value="5'-NUCLEOTIDASE SURE"/>
    <property type="match status" value="1"/>
</dbReference>
<reference evidence="12" key="1">
    <citation type="submission" date="2014-02" db="EMBL/GenBank/DDBJ databases">
        <title>Complete genome sequence and comparative genomic analysis of the nitrogen-fixing bacterium Leptospirillum ferriphilum YSK.</title>
        <authorList>
            <person name="Guo X."/>
            <person name="Yin H."/>
            <person name="Liang Y."/>
            <person name="Hu Q."/>
            <person name="Ma L."/>
            <person name="Xiao Y."/>
            <person name="Zhang X."/>
            <person name="Qiu G."/>
            <person name="Liu X."/>
        </authorList>
    </citation>
    <scope>NUCLEOTIDE SEQUENCE [LARGE SCALE GENOMIC DNA]</scope>
    <source>
        <strain evidence="12">YSK</strain>
    </source>
</reference>
<feature type="binding site" evidence="9">
    <location>
        <position position="12"/>
    </location>
    <ligand>
        <name>a divalent metal cation</name>
        <dbReference type="ChEBI" id="CHEBI:60240"/>
    </ligand>
</feature>
<dbReference type="HAMAP" id="MF_00060">
    <property type="entry name" value="SurE"/>
    <property type="match status" value="1"/>
</dbReference>
<evidence type="ECO:0000313" key="11">
    <source>
        <dbReference type="EMBL" id="AIA30518.1"/>
    </source>
</evidence>
<keyword evidence="8 9" id="KW-0378">Hydrolase</keyword>
<dbReference type="HOGENOM" id="CLU_045192_1_2_0"/>
<evidence type="ECO:0000256" key="2">
    <source>
        <dbReference type="ARBA" id="ARBA00001946"/>
    </source>
</evidence>
<evidence type="ECO:0000313" key="12">
    <source>
        <dbReference type="Proteomes" id="UP000027059"/>
    </source>
</evidence>
<evidence type="ECO:0000256" key="9">
    <source>
        <dbReference type="HAMAP-Rule" id="MF_00060"/>
    </source>
</evidence>
<dbReference type="NCBIfam" id="NF001490">
    <property type="entry name" value="PRK00346.1-4"/>
    <property type="match status" value="1"/>
</dbReference>
<evidence type="ECO:0000256" key="3">
    <source>
        <dbReference type="ARBA" id="ARBA00004496"/>
    </source>
</evidence>
<feature type="binding site" evidence="9">
    <location>
        <position position="94"/>
    </location>
    <ligand>
        <name>a divalent metal cation</name>
        <dbReference type="ChEBI" id="CHEBI:60240"/>
    </ligand>
</feature>
<evidence type="ECO:0000256" key="1">
    <source>
        <dbReference type="ARBA" id="ARBA00000815"/>
    </source>
</evidence>
<comment type="catalytic activity">
    <reaction evidence="1 9">
        <text>a ribonucleoside 5'-phosphate + H2O = a ribonucleoside + phosphate</text>
        <dbReference type="Rhea" id="RHEA:12484"/>
        <dbReference type="ChEBI" id="CHEBI:15377"/>
        <dbReference type="ChEBI" id="CHEBI:18254"/>
        <dbReference type="ChEBI" id="CHEBI:43474"/>
        <dbReference type="ChEBI" id="CHEBI:58043"/>
        <dbReference type="EC" id="3.1.3.5"/>
    </reaction>
</comment>
<dbReference type="GO" id="GO:0000166">
    <property type="term" value="F:nucleotide binding"/>
    <property type="evidence" value="ECO:0007669"/>
    <property type="project" value="UniProtKB-KW"/>
</dbReference>
<comment type="cofactor">
    <cofactor evidence="2">
        <name>Mg(2+)</name>
        <dbReference type="ChEBI" id="CHEBI:18420"/>
    </cofactor>
</comment>
<keyword evidence="12" id="KW-1185">Reference proteome</keyword>
<keyword evidence="7 9" id="KW-0547">Nucleotide-binding</keyword>
<dbReference type="Pfam" id="PF01975">
    <property type="entry name" value="SurE"/>
    <property type="match status" value="1"/>
</dbReference>
<dbReference type="GO" id="GO:0046872">
    <property type="term" value="F:metal ion binding"/>
    <property type="evidence" value="ECO:0007669"/>
    <property type="project" value="UniProtKB-UniRule"/>
</dbReference>
<evidence type="ECO:0000256" key="8">
    <source>
        <dbReference type="ARBA" id="ARBA00022801"/>
    </source>
</evidence>
<proteinExistence type="inferred from homology"/>
<organism evidence="11 12">
    <name type="scientific">Leptospirillum ferriphilum YSK</name>
    <dbReference type="NCBI Taxonomy" id="1441628"/>
    <lineage>
        <taxon>Bacteria</taxon>
        <taxon>Pseudomonadati</taxon>
        <taxon>Nitrospirota</taxon>
        <taxon>Nitrospiria</taxon>
        <taxon>Nitrospirales</taxon>
        <taxon>Nitrospiraceae</taxon>
        <taxon>Leptospirillum</taxon>
    </lineage>
</organism>
<dbReference type="GO" id="GO:0008254">
    <property type="term" value="F:3'-nucleotidase activity"/>
    <property type="evidence" value="ECO:0007669"/>
    <property type="project" value="TreeGrafter"/>
</dbReference>
<protein>
    <recommendedName>
        <fullName evidence="9">5'-nucleotidase SurE</fullName>
        <ecNumber evidence="9">3.1.3.5</ecNumber>
    </recommendedName>
    <alternativeName>
        <fullName evidence="9">Nucleoside 5'-monophosphate phosphohydrolase</fullName>
    </alternativeName>
</protein>